<comment type="catalytic activity">
    <reaction evidence="7">
        <text>[protein-PII]-L-tyrosine + UTP = [protein-PII]-uridylyl-L-tyrosine + diphosphate</text>
        <dbReference type="Rhea" id="RHEA:13673"/>
        <dbReference type="Rhea" id="RHEA-COMP:12147"/>
        <dbReference type="Rhea" id="RHEA-COMP:12148"/>
        <dbReference type="ChEBI" id="CHEBI:33019"/>
        <dbReference type="ChEBI" id="CHEBI:46398"/>
        <dbReference type="ChEBI" id="CHEBI:46858"/>
        <dbReference type="ChEBI" id="CHEBI:90602"/>
        <dbReference type="EC" id="2.7.7.59"/>
    </reaction>
</comment>
<dbReference type="InterPro" id="IPR013546">
    <property type="entry name" value="PII_UdlTrfase/GS_AdlTrfase"/>
</dbReference>
<dbReference type="KEGG" id="jli:EXU32_09860"/>
<proteinExistence type="inferred from homology"/>
<dbReference type="EC" id="3.1.4.-" evidence="7"/>
<keyword evidence="4 7" id="KW-0378">Hydrolase</keyword>
<feature type="domain" description="ACT" evidence="8">
    <location>
        <begin position="713"/>
        <end position="784"/>
    </location>
</feature>
<comment type="catalytic activity">
    <reaction evidence="7">
        <text>[protein-PII]-uridylyl-L-tyrosine + H2O = [protein-PII]-L-tyrosine + UMP + H(+)</text>
        <dbReference type="Rhea" id="RHEA:48600"/>
        <dbReference type="Rhea" id="RHEA-COMP:12147"/>
        <dbReference type="Rhea" id="RHEA-COMP:12148"/>
        <dbReference type="ChEBI" id="CHEBI:15377"/>
        <dbReference type="ChEBI" id="CHEBI:15378"/>
        <dbReference type="ChEBI" id="CHEBI:46858"/>
        <dbReference type="ChEBI" id="CHEBI:57865"/>
        <dbReference type="ChEBI" id="CHEBI:90602"/>
    </reaction>
</comment>
<evidence type="ECO:0000256" key="1">
    <source>
        <dbReference type="ARBA" id="ARBA00022679"/>
    </source>
</evidence>
<dbReference type="OrthoDB" id="9758038at2"/>
<dbReference type="PIRSF" id="PIRSF006288">
    <property type="entry name" value="PII_uridyltransf"/>
    <property type="match status" value="1"/>
</dbReference>
<dbReference type="CDD" id="cd04873">
    <property type="entry name" value="ACT_UUR-ACR-like"/>
    <property type="match status" value="1"/>
</dbReference>
<dbReference type="Gene3D" id="1.10.3090.10">
    <property type="entry name" value="cca-adding enzyme, domain 2"/>
    <property type="match status" value="1"/>
</dbReference>
<evidence type="ECO:0000313" key="11">
    <source>
        <dbReference type="Proteomes" id="UP000290408"/>
    </source>
</evidence>
<dbReference type="HAMAP" id="MF_00277">
    <property type="entry name" value="PII_uridylyl_transf"/>
    <property type="match status" value="1"/>
</dbReference>
<dbReference type="EC" id="2.7.7.59" evidence="7"/>
<keyword evidence="11" id="KW-1185">Reference proteome</keyword>
<dbReference type="PROSITE" id="PS51831">
    <property type="entry name" value="HD"/>
    <property type="match status" value="1"/>
</dbReference>
<comment type="caution">
    <text evidence="7">Lacks conserved residue(s) required for the propagation of feature annotation.</text>
</comment>
<evidence type="ECO:0000256" key="5">
    <source>
        <dbReference type="ARBA" id="ARBA00022842"/>
    </source>
</evidence>
<dbReference type="InterPro" id="IPR043519">
    <property type="entry name" value="NT_sf"/>
</dbReference>
<dbReference type="InterPro" id="IPR002912">
    <property type="entry name" value="ACT_dom"/>
</dbReference>
<keyword evidence="6 7" id="KW-0511">Multifunctional enzyme</keyword>
<dbReference type="NCBIfam" id="NF002895">
    <property type="entry name" value="PRK03381.1"/>
    <property type="match status" value="1"/>
</dbReference>
<feature type="domain" description="ACT" evidence="8">
    <location>
        <begin position="605"/>
        <end position="682"/>
    </location>
</feature>
<name>A0A4P6MXV8_9MICO</name>
<dbReference type="Pfam" id="PF01966">
    <property type="entry name" value="HD"/>
    <property type="match status" value="1"/>
</dbReference>
<dbReference type="CDD" id="cd04899">
    <property type="entry name" value="ACT_ACR-UUR-like_2"/>
    <property type="match status" value="1"/>
</dbReference>
<comment type="similarity">
    <text evidence="7">Belongs to the GlnD family.</text>
</comment>
<evidence type="ECO:0000256" key="6">
    <source>
        <dbReference type="ARBA" id="ARBA00023268"/>
    </source>
</evidence>
<evidence type="ECO:0000259" key="9">
    <source>
        <dbReference type="PROSITE" id="PS51831"/>
    </source>
</evidence>
<comment type="cofactor">
    <cofactor evidence="7">
        <name>Mg(2+)</name>
        <dbReference type="ChEBI" id="CHEBI:18420"/>
    </cofactor>
</comment>
<accession>A0A4P6MXV8</accession>
<dbReference type="SUPFAM" id="SSF109604">
    <property type="entry name" value="HD-domain/PDEase-like"/>
    <property type="match status" value="1"/>
</dbReference>
<dbReference type="SUPFAM" id="SSF81301">
    <property type="entry name" value="Nucleotidyltransferase"/>
    <property type="match status" value="1"/>
</dbReference>
<keyword evidence="2 7" id="KW-0548">Nucleotidyltransferase</keyword>
<dbReference type="STRING" id="1216970.GCA_001570985_03216"/>
<dbReference type="PANTHER" id="PTHR47320">
    <property type="entry name" value="BIFUNCTIONAL URIDYLYLTRANSFERASE/URIDYLYL-REMOVING ENZYME"/>
    <property type="match status" value="1"/>
</dbReference>
<dbReference type="InterPro" id="IPR045865">
    <property type="entry name" value="ACT-like_dom_sf"/>
</dbReference>
<organism evidence="10 11">
    <name type="scientific">Janibacter limosus</name>
    <dbReference type="NCBI Taxonomy" id="53458"/>
    <lineage>
        <taxon>Bacteria</taxon>
        <taxon>Bacillati</taxon>
        <taxon>Actinomycetota</taxon>
        <taxon>Actinomycetes</taxon>
        <taxon>Micrococcales</taxon>
        <taxon>Intrasporangiaceae</taxon>
        <taxon>Janibacter</taxon>
    </lineage>
</organism>
<sequence length="784" mass="83754">MSAIGDDLRATRLDLAGTREFTLPGAGPARRTAIADATRAWLTELYAGAVGEQEGIALAAVGSLGRGSSGPLSDLDLVLVHDGRRTKGESLTAMADRLWYPVWDSGLSLDHSVRSGRECRDIARQDLSAAVGLLDLSLVAGDEELVAGVRATVSHDWRSGARTRLPQFVESVRARHHRHGELSQQVEPDLKESLGGLRDVTVLDALTRAWLTDRPHGSVGPALGQLLDVRDALHVVTGRGRDRLLREEHDAVAALLGLGDRDELLTAVSTSARTIAWALEATMRRAGQSQRARTLRVGPRRPTMAPLGYGLFVHDGEAVLGSTRRVGIDPTLPLRAAVVAARAGLPLAPQTLTNLAACPDPAQPWDQQHRDLLTDLLAADRGLATVWEGLDQVGVIERWLPEWTGVRGRPQHHPVHRHTVERHLLETVSQATAVGRDVARPDLLLLAALLHDIGKIAGARDHSLTGADLADRVLRRWGLPEDERATVVLLVREHLTLIETATRRDLADPATVDSVCRLVGDDPQTFELLRALTIADARAAGPTAWTDWRASLVDSLTGLVRERLTGRAPQPPPLPPSPSVDPAALDDLRDGRAHVRVDPGPGGWTLTVHCRDRAGLFADTAGLLAAHGLTVRRARLATVDGVAVDEWFVESPGGDAPEASRLTAGLARLDAGDRTVVAGSTRRRADPARGVPPLTAAGTSAFVLPSAGSGATVLEVRSQDREGLLHDLGRALTHEGLRIRSAHISTFAGQTLDTFYVTDQQGAELTPAAVGRAVSAVIDACDTA</sequence>
<dbReference type="InterPro" id="IPR006674">
    <property type="entry name" value="HD_domain"/>
</dbReference>
<dbReference type="CDD" id="cd05401">
    <property type="entry name" value="NT_GlnE_GlnD_like"/>
    <property type="match status" value="1"/>
</dbReference>
<keyword evidence="1 7" id="KW-0808">Transferase</keyword>
<keyword evidence="3" id="KW-0677">Repeat</keyword>
<dbReference type="PROSITE" id="PS51671">
    <property type="entry name" value="ACT"/>
    <property type="match status" value="2"/>
</dbReference>
<evidence type="ECO:0000256" key="4">
    <source>
        <dbReference type="ARBA" id="ARBA00022801"/>
    </source>
</evidence>
<feature type="region of interest" description="Uridylyltransferase" evidence="7">
    <location>
        <begin position="1"/>
        <end position="306"/>
    </location>
</feature>
<reference evidence="10 11" key="1">
    <citation type="submission" date="2019-02" db="EMBL/GenBank/DDBJ databases">
        <title>Genomic data mining of an Antarctic deep-sea actinobacterium, Janibacterlimosus P3-3-X1.</title>
        <authorList>
            <person name="Liao L."/>
            <person name="Chen B."/>
        </authorList>
    </citation>
    <scope>NUCLEOTIDE SEQUENCE [LARGE SCALE GENOMIC DNA]</scope>
    <source>
        <strain evidence="10 11">P3-3-X1</strain>
    </source>
</reference>
<dbReference type="SUPFAM" id="SSF55021">
    <property type="entry name" value="ACT-like"/>
    <property type="match status" value="2"/>
</dbReference>
<dbReference type="InterPro" id="IPR010043">
    <property type="entry name" value="UTase/UR"/>
</dbReference>
<dbReference type="EMBL" id="CP036164">
    <property type="protein sequence ID" value="QBF46530.1"/>
    <property type="molecule type" value="Genomic_DNA"/>
</dbReference>
<dbReference type="SMART" id="SM00471">
    <property type="entry name" value="HDc"/>
    <property type="match status" value="1"/>
</dbReference>
<evidence type="ECO:0000313" key="10">
    <source>
        <dbReference type="EMBL" id="QBF46530.1"/>
    </source>
</evidence>
<dbReference type="Gene3D" id="3.30.70.260">
    <property type="match status" value="1"/>
</dbReference>
<dbReference type="AlphaFoldDB" id="A0A4P6MXV8"/>
<evidence type="ECO:0000259" key="8">
    <source>
        <dbReference type="PROSITE" id="PS51671"/>
    </source>
</evidence>
<dbReference type="Proteomes" id="UP000290408">
    <property type="component" value="Chromosome"/>
</dbReference>
<keyword evidence="5 7" id="KW-0460">Magnesium</keyword>
<dbReference type="GO" id="GO:0006808">
    <property type="term" value="P:regulation of nitrogen utilization"/>
    <property type="evidence" value="ECO:0007669"/>
    <property type="project" value="UniProtKB-UniRule"/>
</dbReference>
<dbReference type="InterPro" id="IPR003607">
    <property type="entry name" value="HD/PDEase_dom"/>
</dbReference>
<gene>
    <name evidence="7" type="primary">glnD</name>
    <name evidence="10" type="ORF">EXU32_09860</name>
</gene>
<feature type="domain" description="HD" evidence="9">
    <location>
        <begin position="420"/>
        <end position="541"/>
    </location>
</feature>
<comment type="domain">
    <text evidence="7">Has four distinct domains: an N-terminal nucleotidyltransferase (NT) domain responsible for UTase activity, a central HD domain that encodes UR activity, and two C-terminal ACT domains that seem to have a role in glutamine sensing.</text>
</comment>
<evidence type="ECO:0000256" key="2">
    <source>
        <dbReference type="ARBA" id="ARBA00022695"/>
    </source>
</evidence>
<comment type="function">
    <text evidence="7">Modifies, by uridylylation and deuridylylation, the PII regulatory proteins (GlnB and homologs), in response to the nitrogen status of the cell that GlnD senses through the glutamine level. Under low glutamine levels, catalyzes the conversion of the PII proteins and UTP to PII-UMP and PPi, while under higher glutamine levels, GlnD hydrolyzes PII-UMP to PII and UMP (deuridylylation). Thus, controls uridylylation state and activity of the PII proteins, and plays an important role in the regulation of nitrogen metabolism.</text>
</comment>
<dbReference type="GO" id="GO:0008081">
    <property type="term" value="F:phosphoric diester hydrolase activity"/>
    <property type="evidence" value="ECO:0007669"/>
    <property type="project" value="UniProtKB-UniRule"/>
</dbReference>
<dbReference type="GO" id="GO:0008773">
    <property type="term" value="F:[protein-PII] uridylyltransferase activity"/>
    <property type="evidence" value="ECO:0007669"/>
    <property type="project" value="UniProtKB-UniRule"/>
</dbReference>
<evidence type="ECO:0000256" key="3">
    <source>
        <dbReference type="ARBA" id="ARBA00022737"/>
    </source>
</evidence>
<evidence type="ECO:0000256" key="7">
    <source>
        <dbReference type="HAMAP-Rule" id="MF_00277"/>
    </source>
</evidence>
<comment type="activity regulation">
    <text evidence="7">Uridylyltransferase (UTase) activity is inhibited by glutamine, while glutamine activates uridylyl-removing (UR) activity.</text>
</comment>
<dbReference type="RefSeq" id="WP_130629750.1">
    <property type="nucleotide sequence ID" value="NZ_CP036164.1"/>
</dbReference>
<dbReference type="PANTHER" id="PTHR47320:SF1">
    <property type="entry name" value="BIFUNCTIONAL URIDYLYLTRANSFERASE_URIDYLYL-REMOVING ENZYME"/>
    <property type="match status" value="1"/>
</dbReference>
<protein>
    <recommendedName>
        <fullName evidence="7">Bifunctional uridylyltransferase/uridylyl-removing enzyme</fullName>
        <shortName evidence="7">UTase/UR</shortName>
    </recommendedName>
    <alternativeName>
        <fullName evidence="7">Bifunctional [protein-PII] modification enzyme</fullName>
    </alternativeName>
    <alternativeName>
        <fullName evidence="7">Bifunctional nitrogen sensor protein</fullName>
    </alternativeName>
    <domain>
        <recommendedName>
            <fullName evidence="7">[Protein-PII] uridylyltransferase</fullName>
            <shortName evidence="7">PII uridylyltransferase</shortName>
            <shortName evidence="7">UTase</shortName>
            <ecNumber evidence="7">2.7.7.59</ecNumber>
        </recommendedName>
    </domain>
    <domain>
        <recommendedName>
            <fullName evidence="7">[Protein-PII]-UMP uridylyl-removing enzyme</fullName>
            <shortName evidence="7">UR</shortName>
            <ecNumber evidence="7">3.1.4.-</ecNumber>
        </recommendedName>
    </domain>
</protein>
<dbReference type="Pfam" id="PF08335">
    <property type="entry name" value="GlnD_UR_UTase"/>
    <property type="match status" value="1"/>
</dbReference>